<dbReference type="EMBL" id="CP096649">
    <property type="protein sequence ID" value="UQK59213.1"/>
    <property type="molecule type" value="Genomic_DNA"/>
</dbReference>
<dbReference type="KEGG" id="fms:M1R53_00675"/>
<sequence length="48" mass="5720">MKNSIKHGTCTCCSEKCECEKKNAELQKGYEEWLKKKNEKRSLIKYHI</sequence>
<protein>
    <submittedName>
        <fullName evidence="1">Uncharacterized protein</fullName>
    </submittedName>
</protein>
<accession>A0A9E7IUR0</accession>
<organism evidence="1 2">
    <name type="scientific">Fenollaria massiliensis</name>
    <dbReference type="NCBI Taxonomy" id="938288"/>
    <lineage>
        <taxon>Bacteria</taxon>
        <taxon>Bacillati</taxon>
        <taxon>Bacillota</taxon>
        <taxon>Clostridia</taxon>
        <taxon>Eubacteriales</taxon>
        <taxon>Fenollaria</taxon>
    </lineage>
</organism>
<proteinExistence type="predicted"/>
<dbReference type="AlphaFoldDB" id="A0A9E7IUR0"/>
<dbReference type="Proteomes" id="UP000831151">
    <property type="component" value="Chromosome"/>
</dbReference>
<gene>
    <name evidence="1" type="ORF">M1R53_00675</name>
</gene>
<reference evidence="1" key="1">
    <citation type="submission" date="2022-04" db="EMBL/GenBank/DDBJ databases">
        <title>Complete genome sequences of Ezakiella coagulans and Fenollaria massiliensis.</title>
        <authorList>
            <person name="France M.T."/>
            <person name="Clifford J."/>
            <person name="Narina S."/>
            <person name="Rutt L."/>
            <person name="Ravel J."/>
        </authorList>
    </citation>
    <scope>NUCLEOTIDE SEQUENCE</scope>
    <source>
        <strain evidence="1">C0061C2</strain>
    </source>
</reference>
<evidence type="ECO:0000313" key="1">
    <source>
        <dbReference type="EMBL" id="UQK59213.1"/>
    </source>
</evidence>
<dbReference type="RefSeq" id="WP_249242718.1">
    <property type="nucleotide sequence ID" value="NZ_CP096649.1"/>
</dbReference>
<name>A0A9E7IUR0_9FIRM</name>
<evidence type="ECO:0000313" key="2">
    <source>
        <dbReference type="Proteomes" id="UP000831151"/>
    </source>
</evidence>
<keyword evidence="2" id="KW-1185">Reference proteome</keyword>